<feature type="non-terminal residue" evidence="1">
    <location>
        <position position="113"/>
    </location>
</feature>
<dbReference type="SUPFAM" id="SSF69318">
    <property type="entry name" value="Integrin alpha N-terminal domain"/>
    <property type="match status" value="1"/>
</dbReference>
<dbReference type="EMBL" id="LAZR01055246">
    <property type="protein sequence ID" value="KKK76809.1"/>
    <property type="molecule type" value="Genomic_DNA"/>
</dbReference>
<name>A0A0F9AE97_9ZZZZ</name>
<organism evidence="1">
    <name type="scientific">marine sediment metagenome</name>
    <dbReference type="NCBI Taxonomy" id="412755"/>
    <lineage>
        <taxon>unclassified sequences</taxon>
        <taxon>metagenomes</taxon>
        <taxon>ecological metagenomes</taxon>
    </lineage>
</organism>
<reference evidence="1" key="1">
    <citation type="journal article" date="2015" name="Nature">
        <title>Complex archaea that bridge the gap between prokaryotes and eukaryotes.</title>
        <authorList>
            <person name="Spang A."/>
            <person name="Saw J.H."/>
            <person name="Jorgensen S.L."/>
            <person name="Zaremba-Niedzwiedzka K."/>
            <person name="Martijn J."/>
            <person name="Lind A.E."/>
            <person name="van Eijk R."/>
            <person name="Schleper C."/>
            <person name="Guy L."/>
            <person name="Ettema T.J."/>
        </authorList>
    </citation>
    <scope>NUCLEOTIDE SEQUENCE</scope>
</reference>
<evidence type="ECO:0000313" key="1">
    <source>
        <dbReference type="EMBL" id="KKK76809.1"/>
    </source>
</evidence>
<protein>
    <recommendedName>
        <fullName evidence="2">VCBS repeat-containing protein</fullName>
    </recommendedName>
</protein>
<gene>
    <name evidence="1" type="ORF">LCGC14_2859900</name>
</gene>
<proteinExistence type="predicted"/>
<sequence>MNMYGNKWVRGVVAVGIVFVLTSLVGAQTKGWEIMGYDLAGSRVYPYASTFVQGPMSFDAGWSVLGQSVRTADMTGNGQLEVVVGYNNTMAIYQGAGTLITDFPVAGPSSTGI</sequence>
<dbReference type="AlphaFoldDB" id="A0A0F9AE97"/>
<dbReference type="InterPro" id="IPR028994">
    <property type="entry name" value="Integrin_alpha_N"/>
</dbReference>
<comment type="caution">
    <text evidence="1">The sequence shown here is derived from an EMBL/GenBank/DDBJ whole genome shotgun (WGS) entry which is preliminary data.</text>
</comment>
<accession>A0A0F9AE97</accession>
<evidence type="ECO:0008006" key="2">
    <source>
        <dbReference type="Google" id="ProtNLM"/>
    </source>
</evidence>